<organism evidence="2 3">
    <name type="scientific">Sporolactobacillus spathodeae</name>
    <dbReference type="NCBI Taxonomy" id="1465502"/>
    <lineage>
        <taxon>Bacteria</taxon>
        <taxon>Bacillati</taxon>
        <taxon>Bacillota</taxon>
        <taxon>Bacilli</taxon>
        <taxon>Bacillales</taxon>
        <taxon>Sporolactobacillaceae</taxon>
        <taxon>Sporolactobacillus</taxon>
    </lineage>
</organism>
<sequence length="135" mass="15550">MAELSNCKNCGRVFVRVASPYCPECLKEQDRLFDLVYKYITSKEHRMATVPEVHEETGVSADLIYQWVREGRLTTSMFPNLGYPCKSCGTLIQTGVVCESCRTKIEGELRRADEEKKVSQKNQESITYHTRNSRF</sequence>
<dbReference type="NCBIfam" id="TIGR03826">
    <property type="entry name" value="YvyF"/>
    <property type="match status" value="1"/>
</dbReference>
<feature type="compositionally biased region" description="Polar residues" evidence="1">
    <location>
        <begin position="120"/>
        <end position="135"/>
    </location>
</feature>
<accession>A0ABS2Q662</accession>
<dbReference type="EMBL" id="JAFBEV010000004">
    <property type="protein sequence ID" value="MBM7657263.1"/>
    <property type="molecule type" value="Genomic_DNA"/>
</dbReference>
<name>A0ABS2Q662_9BACL</name>
<evidence type="ECO:0000313" key="2">
    <source>
        <dbReference type="EMBL" id="MBM7657263.1"/>
    </source>
</evidence>
<protein>
    <submittedName>
        <fullName evidence="2">Flagellar operon protein (TIGR03826 family)</fullName>
    </submittedName>
</protein>
<dbReference type="InterPro" id="IPR022258">
    <property type="entry name" value="Flagellar_operon_YvyF"/>
</dbReference>
<comment type="caution">
    <text evidence="2">The sequence shown here is derived from an EMBL/GenBank/DDBJ whole genome shotgun (WGS) entry which is preliminary data.</text>
</comment>
<evidence type="ECO:0000256" key="1">
    <source>
        <dbReference type="SAM" id="MobiDB-lite"/>
    </source>
</evidence>
<evidence type="ECO:0000313" key="3">
    <source>
        <dbReference type="Proteomes" id="UP000823201"/>
    </source>
</evidence>
<reference evidence="2 3" key="1">
    <citation type="submission" date="2021-01" db="EMBL/GenBank/DDBJ databases">
        <title>Genomic Encyclopedia of Type Strains, Phase IV (KMG-IV): sequencing the most valuable type-strain genomes for metagenomic binning, comparative biology and taxonomic classification.</title>
        <authorList>
            <person name="Goeker M."/>
        </authorList>
    </citation>
    <scope>NUCLEOTIDE SEQUENCE [LARGE SCALE GENOMIC DNA]</scope>
    <source>
        <strain evidence="2 3">DSM 100968</strain>
    </source>
</reference>
<dbReference type="Proteomes" id="UP000823201">
    <property type="component" value="Unassembled WGS sequence"/>
</dbReference>
<proteinExistence type="predicted"/>
<feature type="region of interest" description="Disordered" evidence="1">
    <location>
        <begin position="112"/>
        <end position="135"/>
    </location>
</feature>
<keyword evidence="2" id="KW-0966">Cell projection</keyword>
<gene>
    <name evidence="2" type="ORF">JOC27_000704</name>
</gene>
<keyword evidence="2" id="KW-0282">Flagellum</keyword>
<keyword evidence="2" id="KW-0969">Cilium</keyword>
<dbReference type="RefSeq" id="WP_205005603.1">
    <property type="nucleotide sequence ID" value="NZ_CBCRXA010000016.1"/>
</dbReference>
<keyword evidence="3" id="KW-1185">Reference proteome</keyword>